<feature type="transmembrane region" description="Helical" evidence="2">
    <location>
        <begin position="212"/>
        <end position="231"/>
    </location>
</feature>
<dbReference type="Proteomes" id="UP001168146">
    <property type="component" value="Unassembled WGS sequence"/>
</dbReference>
<evidence type="ECO:0000313" key="4">
    <source>
        <dbReference type="EMBL" id="KAK0312291.1"/>
    </source>
</evidence>
<feature type="transmembrane region" description="Helical" evidence="2">
    <location>
        <begin position="99"/>
        <end position="121"/>
    </location>
</feature>
<dbReference type="Pfam" id="PF20684">
    <property type="entry name" value="Fung_rhodopsin"/>
    <property type="match status" value="1"/>
</dbReference>
<keyword evidence="2" id="KW-1133">Transmembrane helix</keyword>
<organism evidence="4 5">
    <name type="scientific">Friedmanniomyces endolithicus</name>
    <dbReference type="NCBI Taxonomy" id="329885"/>
    <lineage>
        <taxon>Eukaryota</taxon>
        <taxon>Fungi</taxon>
        <taxon>Dikarya</taxon>
        <taxon>Ascomycota</taxon>
        <taxon>Pezizomycotina</taxon>
        <taxon>Dothideomycetes</taxon>
        <taxon>Dothideomycetidae</taxon>
        <taxon>Mycosphaerellales</taxon>
        <taxon>Teratosphaeriaceae</taxon>
        <taxon>Friedmanniomyces</taxon>
    </lineage>
</organism>
<keyword evidence="2" id="KW-0812">Transmembrane</keyword>
<feature type="domain" description="Rhodopsin" evidence="3">
    <location>
        <begin position="51"/>
        <end position="270"/>
    </location>
</feature>
<dbReference type="PANTHER" id="PTHR39614">
    <property type="entry name" value="INTEGRAL MEMBRANE PROTEIN"/>
    <property type="match status" value="1"/>
</dbReference>
<evidence type="ECO:0000256" key="1">
    <source>
        <dbReference type="SAM" id="MobiDB-lite"/>
    </source>
</evidence>
<reference evidence="4" key="1">
    <citation type="submission" date="2021-12" db="EMBL/GenBank/DDBJ databases">
        <title>Black yeast isolated from Biological Soil Crust.</title>
        <authorList>
            <person name="Kurbessoian T."/>
        </authorList>
    </citation>
    <scope>NUCLEOTIDE SEQUENCE</scope>
    <source>
        <strain evidence="4">CCFEE 5208</strain>
    </source>
</reference>
<gene>
    <name evidence="4" type="ORF">LTR82_014087</name>
</gene>
<comment type="caution">
    <text evidence="4">The sequence shown here is derived from an EMBL/GenBank/DDBJ whole genome shotgun (WGS) entry which is preliminary data.</text>
</comment>
<dbReference type="AlphaFoldDB" id="A0AAN6FAI9"/>
<dbReference type="InterPro" id="IPR049326">
    <property type="entry name" value="Rhodopsin_dom_fungi"/>
</dbReference>
<evidence type="ECO:0000259" key="3">
    <source>
        <dbReference type="Pfam" id="PF20684"/>
    </source>
</evidence>
<keyword evidence="2" id="KW-0472">Membrane</keyword>
<evidence type="ECO:0000313" key="5">
    <source>
        <dbReference type="Proteomes" id="UP001168146"/>
    </source>
</evidence>
<name>A0AAN6FAI9_9PEZI</name>
<sequence length="372" mass="40660">MSTTLPAGYSQALHPITSTDHGGYASITSGCALVFVLIFAAIRLWNCGRIGHNLDDSVLFAGTSFQVIQSILILIAVDQGFGHAQGILDQHAVSRIDKVVYASDILYVVALYLSKLSILCLEMRLSVERVHVLLAKGSLLVTTAAMVASIVMVAVGCDVRRPWTLVESECTGLYDRWVVIESLGMLAEIFSLVLIVRIYVPLQIHWRAKVRGLSTFGLRMMVVVFVAYRLLSLENLRTSSNPPFDQVEIVAWTQAELAFSLITATLSCLLAFMGQLNSGWGTMNSQAVMAQSQNQSQKTGGGSYELRSFLSGNGKDLRSHKSMLTSEPSHKWTISAPQEGRRSLGSDDSTGMIIRRTVEFSSTTEPQGPVPR</sequence>
<feature type="transmembrane region" description="Helical" evidence="2">
    <location>
        <begin position="23"/>
        <end position="45"/>
    </location>
</feature>
<accession>A0AAN6FAI9</accession>
<feature type="transmembrane region" description="Helical" evidence="2">
    <location>
        <begin position="176"/>
        <end position="200"/>
    </location>
</feature>
<feature type="transmembrane region" description="Helical" evidence="2">
    <location>
        <begin position="57"/>
        <end position="77"/>
    </location>
</feature>
<feature type="transmembrane region" description="Helical" evidence="2">
    <location>
        <begin position="251"/>
        <end position="273"/>
    </location>
</feature>
<feature type="region of interest" description="Disordered" evidence="1">
    <location>
        <begin position="317"/>
        <end position="372"/>
    </location>
</feature>
<evidence type="ECO:0000256" key="2">
    <source>
        <dbReference type="SAM" id="Phobius"/>
    </source>
</evidence>
<feature type="transmembrane region" description="Helical" evidence="2">
    <location>
        <begin position="133"/>
        <end position="156"/>
    </location>
</feature>
<dbReference type="PANTHER" id="PTHR39614:SF2">
    <property type="entry name" value="INTEGRAL MEMBRANE PROTEIN"/>
    <property type="match status" value="1"/>
</dbReference>
<proteinExistence type="predicted"/>
<protein>
    <recommendedName>
        <fullName evidence="3">Rhodopsin domain-containing protein</fullName>
    </recommendedName>
</protein>
<dbReference type="EMBL" id="JASUXU010000066">
    <property type="protein sequence ID" value="KAK0312291.1"/>
    <property type="molecule type" value="Genomic_DNA"/>
</dbReference>